<dbReference type="OrthoDB" id="5619888at2"/>
<dbReference type="Proteomes" id="UP000190460">
    <property type="component" value="Unassembled WGS sequence"/>
</dbReference>
<reference evidence="2 3" key="1">
    <citation type="submission" date="2017-02" db="EMBL/GenBank/DDBJ databases">
        <authorList>
            <person name="Peterson S.W."/>
        </authorList>
    </citation>
    <scope>NUCLEOTIDE SEQUENCE [LARGE SCALE GENOMIC DNA]</scope>
    <source>
        <strain evidence="2 3">ATCC 49788</strain>
    </source>
</reference>
<dbReference type="InterPro" id="IPR009003">
    <property type="entry name" value="Peptidase_S1_PA"/>
</dbReference>
<protein>
    <recommendedName>
        <fullName evidence="4">Trypsin-like peptidase domain-containing protein</fullName>
    </recommendedName>
</protein>
<evidence type="ECO:0000313" key="2">
    <source>
        <dbReference type="EMBL" id="SKA88578.1"/>
    </source>
</evidence>
<dbReference type="InterPro" id="IPR043504">
    <property type="entry name" value="Peptidase_S1_PA_chymotrypsin"/>
</dbReference>
<dbReference type="RefSeq" id="WP_078923418.1">
    <property type="nucleotide sequence ID" value="NZ_FUYB01000017.1"/>
</dbReference>
<proteinExistence type="predicted"/>
<evidence type="ECO:0000256" key="1">
    <source>
        <dbReference type="SAM" id="SignalP"/>
    </source>
</evidence>
<evidence type="ECO:0008006" key="4">
    <source>
        <dbReference type="Google" id="ProtNLM"/>
    </source>
</evidence>
<gene>
    <name evidence="2" type="ORF">SAMN02745130_02966</name>
</gene>
<dbReference type="EMBL" id="FUYB01000017">
    <property type="protein sequence ID" value="SKA88578.1"/>
    <property type="molecule type" value="Genomic_DNA"/>
</dbReference>
<feature type="chain" id="PRO_5012459383" description="Trypsin-like peptidase domain-containing protein" evidence="1">
    <location>
        <begin position="26"/>
        <end position="589"/>
    </location>
</feature>
<keyword evidence="3" id="KW-1185">Reference proteome</keyword>
<dbReference type="SUPFAM" id="SSF50494">
    <property type="entry name" value="Trypsin-like serine proteases"/>
    <property type="match status" value="1"/>
</dbReference>
<dbReference type="AlphaFoldDB" id="A0A1T4XHG9"/>
<feature type="signal peptide" evidence="1">
    <location>
        <begin position="1"/>
        <end position="25"/>
    </location>
</feature>
<accession>A0A1T4XHG9</accession>
<evidence type="ECO:0000313" key="3">
    <source>
        <dbReference type="Proteomes" id="UP000190460"/>
    </source>
</evidence>
<name>A0A1T4XHG9_9GAMM</name>
<organism evidence="2 3">
    <name type="scientific">Thiothrix eikelboomii</name>
    <dbReference type="NCBI Taxonomy" id="92487"/>
    <lineage>
        <taxon>Bacteria</taxon>
        <taxon>Pseudomonadati</taxon>
        <taxon>Pseudomonadota</taxon>
        <taxon>Gammaproteobacteria</taxon>
        <taxon>Thiotrichales</taxon>
        <taxon>Thiotrichaceae</taxon>
        <taxon>Thiothrix</taxon>
    </lineage>
</organism>
<dbReference type="Gene3D" id="2.40.10.10">
    <property type="entry name" value="Trypsin-like serine proteases"/>
    <property type="match status" value="2"/>
</dbReference>
<sequence>MITLSLRIFCLGLLSLSSLLPISQAAERVESELYQPAPFKAELGQTQLKLSALNPANRRLNSLLFPIPSLQLGVPSTTELAALQQHKTQHRALKIGIERQIPALPELQDWVWMPVLDGQAAQFMLSSEAAANLRALLQLDQPLPKGVELRVFSLEASAEVFGAYQQADFTQLDTTQPFQLWTPTVSGSALGLEVFIPTGIDPAQIKLTIPQISHIDYDLKTEKFKLSDSFLKFSSCDLSMACAPAAWQTTAKAVARYIFTDATGSSYLCTGTLLADKDTSTQIPYLSTAAHCINEASAAASMDFYWLYQETSCGSGYSTWVRTTGGADLLATRSELDSSLVRIRTPPPVGVVLSGWALEALPASAAVVGIHHGSGYPQQFSQGKFVSYASILSTPTGYMVTKDPLGNFTQVTWTEGITAQGSSGSGLWFSLNDQAYFKGSLVGGSSSCAEPNAPDEYTRLERFHPYVATWLESKGEPLASLLNTNQPLNALVDGIIIARYLAGQRGDQLTRQVATTPVNWAELEAKLDLLKPILDIDGDHRLEADKDGLLIIRYLLGLKDAALIAQLDFTDSQRKTITEINQYIETLLF</sequence>
<keyword evidence="1" id="KW-0732">Signal</keyword>
<dbReference type="PANTHER" id="PTHR36234:SF5">
    <property type="entry name" value="LYSYL ENDOPEPTIDASE"/>
    <property type="match status" value="1"/>
</dbReference>
<dbReference type="STRING" id="92487.SAMN02745130_02966"/>
<dbReference type="PANTHER" id="PTHR36234">
    <property type="entry name" value="LYSYL ENDOPEPTIDASE"/>
    <property type="match status" value="1"/>
</dbReference>